<dbReference type="InterPro" id="IPR036036">
    <property type="entry name" value="SOCS_box-like_dom_sf"/>
</dbReference>
<dbReference type="InterPro" id="IPR000980">
    <property type="entry name" value="SH2"/>
</dbReference>
<reference evidence="9" key="2">
    <citation type="submission" date="2025-09" db="UniProtKB">
        <authorList>
            <consortium name="Ensembl"/>
        </authorList>
    </citation>
    <scope>IDENTIFICATION</scope>
</reference>
<evidence type="ECO:0000256" key="6">
    <source>
        <dbReference type="PROSITE-ProRule" id="PRU00191"/>
    </source>
</evidence>
<keyword evidence="4" id="KW-0833">Ubl conjugation pathway</keyword>
<dbReference type="GO" id="GO:0016567">
    <property type="term" value="P:protein ubiquitination"/>
    <property type="evidence" value="ECO:0007669"/>
    <property type="project" value="UniProtKB-UniPathway"/>
</dbReference>
<evidence type="ECO:0000259" key="7">
    <source>
        <dbReference type="PROSITE" id="PS50001"/>
    </source>
</evidence>
<dbReference type="GO" id="GO:0046935">
    <property type="term" value="F:1-phosphatidylinositol-3-kinase regulator activity"/>
    <property type="evidence" value="ECO:0007669"/>
    <property type="project" value="TreeGrafter"/>
</dbReference>
<dbReference type="Proteomes" id="UP000694569">
    <property type="component" value="Unplaced"/>
</dbReference>
<dbReference type="PANTHER" id="PTHR10155">
    <property type="entry name" value="PHOSPHATIDYLINOSITOL 3-KINASE REGULATORY SUBUNIT"/>
    <property type="match status" value="1"/>
</dbReference>
<dbReference type="Pfam" id="PF00017">
    <property type="entry name" value="SH2"/>
    <property type="match status" value="1"/>
</dbReference>
<evidence type="ECO:0000256" key="3">
    <source>
        <dbReference type="ARBA" id="ARBA00022700"/>
    </source>
</evidence>
<dbReference type="GeneTree" id="ENSGT00940000167062"/>
<dbReference type="OrthoDB" id="10063348at2759"/>
<dbReference type="SMART" id="SM00252">
    <property type="entry name" value="SH2"/>
    <property type="match status" value="1"/>
</dbReference>
<accession>A0A8C5PTF4</accession>
<sequence length="195" mass="22396">CINGHSYQIFSSISWSAYSKRCSAPPWPFRVLYPASLPILPESRYRLFRGNERLLVERSLVTLQTSGFYWGPLPTAEAHAMLQKEATGTFLVRDSSQGSHLFSVSIKMESGPVSVRVLFCRGCFWLRELFSDCPVKLLELAVERSRNSPLRCQNGSFLQQLCRRCIMIHYGREGISRLPIQPALQRYIEDFPFKI</sequence>
<organism evidence="9 10">
    <name type="scientific">Leptobrachium leishanense</name>
    <name type="common">Leishan spiny toad</name>
    <dbReference type="NCBI Taxonomy" id="445787"/>
    <lineage>
        <taxon>Eukaryota</taxon>
        <taxon>Metazoa</taxon>
        <taxon>Chordata</taxon>
        <taxon>Craniata</taxon>
        <taxon>Vertebrata</taxon>
        <taxon>Euteleostomi</taxon>
        <taxon>Amphibia</taxon>
        <taxon>Batrachia</taxon>
        <taxon>Anura</taxon>
        <taxon>Pelobatoidea</taxon>
        <taxon>Megophryidae</taxon>
        <taxon>Leptobrachium</taxon>
    </lineage>
</organism>
<protein>
    <recommendedName>
        <fullName evidence="11">Suppressor of cytokine signaling 1</fullName>
    </recommendedName>
</protein>
<dbReference type="Pfam" id="PF07525">
    <property type="entry name" value="SOCS_box"/>
    <property type="match status" value="1"/>
</dbReference>
<feature type="domain" description="SH2" evidence="7">
    <location>
        <begin position="68"/>
        <end position="116"/>
    </location>
</feature>
<evidence type="ECO:0000256" key="1">
    <source>
        <dbReference type="ARBA" id="ARBA00004906"/>
    </source>
</evidence>
<dbReference type="SUPFAM" id="SSF55550">
    <property type="entry name" value="SH2 domain"/>
    <property type="match status" value="1"/>
</dbReference>
<dbReference type="GO" id="GO:0035556">
    <property type="term" value="P:intracellular signal transduction"/>
    <property type="evidence" value="ECO:0007669"/>
    <property type="project" value="InterPro"/>
</dbReference>
<evidence type="ECO:0008006" key="11">
    <source>
        <dbReference type="Google" id="ProtNLM"/>
    </source>
</evidence>
<dbReference type="InterPro" id="IPR036860">
    <property type="entry name" value="SH2_dom_sf"/>
</dbReference>
<evidence type="ECO:0000256" key="4">
    <source>
        <dbReference type="ARBA" id="ARBA00022786"/>
    </source>
</evidence>
<keyword evidence="10" id="KW-1185">Reference proteome</keyword>
<dbReference type="AlphaFoldDB" id="A0A8C5PTF4"/>
<dbReference type="GO" id="GO:0005942">
    <property type="term" value="C:phosphatidylinositol 3-kinase complex"/>
    <property type="evidence" value="ECO:0007669"/>
    <property type="project" value="TreeGrafter"/>
</dbReference>
<dbReference type="PROSITE" id="PS50001">
    <property type="entry name" value="SH2"/>
    <property type="match status" value="1"/>
</dbReference>
<dbReference type="InterPro" id="IPR001496">
    <property type="entry name" value="SOCS_box"/>
</dbReference>
<keyword evidence="2" id="KW-0341">Growth regulation</keyword>
<dbReference type="PANTHER" id="PTHR10155:SF37">
    <property type="entry name" value="SUPPRESSOR OF CYTOKINE SIGNALLING 1-LIKE PROTEIN"/>
    <property type="match status" value="1"/>
</dbReference>
<keyword evidence="3" id="KW-0734">Signal transduction inhibitor</keyword>
<evidence type="ECO:0000259" key="8">
    <source>
        <dbReference type="PROSITE" id="PS50225"/>
    </source>
</evidence>
<dbReference type="SUPFAM" id="SSF158235">
    <property type="entry name" value="SOCS box-like"/>
    <property type="match status" value="1"/>
</dbReference>
<comment type="pathway">
    <text evidence="1">Protein modification; protein ubiquitination.</text>
</comment>
<dbReference type="UniPathway" id="UPA00143"/>
<feature type="domain" description="SOCS box" evidence="8">
    <location>
        <begin position="149"/>
        <end position="194"/>
    </location>
</feature>
<dbReference type="Ensembl" id="ENSLLET00000028747.1">
    <property type="protein sequence ID" value="ENSLLEP00000027666.1"/>
    <property type="gene ID" value="ENSLLEG00000017537.1"/>
</dbReference>
<evidence type="ECO:0000256" key="2">
    <source>
        <dbReference type="ARBA" id="ARBA00022604"/>
    </source>
</evidence>
<dbReference type="GO" id="GO:0046854">
    <property type="term" value="P:phosphatidylinositol phosphate biosynthetic process"/>
    <property type="evidence" value="ECO:0007669"/>
    <property type="project" value="TreeGrafter"/>
</dbReference>
<dbReference type="GO" id="GO:0009968">
    <property type="term" value="P:negative regulation of signal transduction"/>
    <property type="evidence" value="ECO:0007669"/>
    <property type="project" value="UniProtKB-KW"/>
</dbReference>
<evidence type="ECO:0000256" key="5">
    <source>
        <dbReference type="ARBA" id="ARBA00022999"/>
    </source>
</evidence>
<evidence type="ECO:0000313" key="10">
    <source>
        <dbReference type="Proteomes" id="UP000694569"/>
    </source>
</evidence>
<evidence type="ECO:0000313" key="9">
    <source>
        <dbReference type="Ensembl" id="ENSLLEP00000027666.1"/>
    </source>
</evidence>
<name>A0A8C5PTF4_9ANUR</name>
<dbReference type="Gene3D" id="3.30.505.10">
    <property type="entry name" value="SH2 domain"/>
    <property type="match status" value="1"/>
</dbReference>
<keyword evidence="5 6" id="KW-0727">SH2 domain</keyword>
<proteinExistence type="predicted"/>
<reference evidence="9" key="1">
    <citation type="submission" date="2025-08" db="UniProtKB">
        <authorList>
            <consortium name="Ensembl"/>
        </authorList>
    </citation>
    <scope>IDENTIFICATION</scope>
</reference>
<dbReference type="PROSITE" id="PS50225">
    <property type="entry name" value="SOCS"/>
    <property type="match status" value="1"/>
</dbReference>